<feature type="transmembrane region" description="Helical" evidence="1">
    <location>
        <begin position="7"/>
        <end position="27"/>
    </location>
</feature>
<keyword evidence="1" id="KW-1133">Transmembrane helix</keyword>
<dbReference type="EMBL" id="HE793032">
    <property type="protein sequence ID" value="CCG57101.1"/>
    <property type="molecule type" value="Genomic_DNA"/>
</dbReference>
<name>K0JLH6_BRAPL</name>
<gene>
    <name evidence="2" type="ORF">WESB_1635</name>
</gene>
<evidence type="ECO:0000313" key="2">
    <source>
        <dbReference type="EMBL" id="CCG57101.1"/>
    </source>
</evidence>
<feature type="transmembrane region" description="Helical" evidence="1">
    <location>
        <begin position="95"/>
        <end position="113"/>
    </location>
</feature>
<feature type="transmembrane region" description="Helical" evidence="1">
    <location>
        <begin position="346"/>
        <end position="368"/>
    </location>
</feature>
<dbReference type="KEGG" id="bpw:WESB_1635"/>
<keyword evidence="1" id="KW-0472">Membrane</keyword>
<dbReference type="Proteomes" id="UP000003759">
    <property type="component" value="Chromosome"/>
</dbReference>
<feature type="transmembrane region" description="Helical" evidence="1">
    <location>
        <begin position="374"/>
        <end position="394"/>
    </location>
</feature>
<accession>K0JLH6</accession>
<evidence type="ECO:0000313" key="3">
    <source>
        <dbReference type="Proteomes" id="UP000003759"/>
    </source>
</evidence>
<keyword evidence="1" id="KW-0812">Transmembrane</keyword>
<proteinExistence type="predicted"/>
<feature type="transmembrane region" description="Helical" evidence="1">
    <location>
        <begin position="200"/>
        <end position="216"/>
    </location>
</feature>
<evidence type="ECO:0000256" key="1">
    <source>
        <dbReference type="SAM" id="Phobius"/>
    </source>
</evidence>
<protein>
    <recommendedName>
        <fullName evidence="4">Glycosyltransferase RgtA/B/C/D-like domain-containing protein</fullName>
    </recommendedName>
</protein>
<dbReference type="PATRIC" id="fig|1161918.5.peg.1146"/>
<dbReference type="HOGENOM" id="CLU_040012_0_0_12"/>
<sequence length="542" mass="64245">MSSNKKIYIVLIIISVFASISISLFIVNKRFIRTDQLQHFYDMRKWYDSKTFPVTSARFTNSEIIKDEFTTGRVPGGAYYVFYILFYKLSNENLIASKVINLIFNLIIAYIFLFWIFKKLGYFFTSIISMLLLFNPYFIMASTDFWNPNLSLIFSLLLFIFLFEYIDDCDEDDKRKNIVRISAVLIFPILAIIAQGHFFSFFSIIPTIIVYLIIKYKRTLKYILYWILGVFISFLEYLPYLVSEFNNGFNNMKLIFETKSGFTSFPFPQIHAIFLLPTNEMSIYYSSNLNGILHFWKSNPFAIIGVIFLFISVFFSIFCFIRSGYFVFFNGKKTYIDNNSINKRKIILNMLFIMYLYIPITIILNIVFTSKVGAFHYFFPIFSISFLPILLFFYDKENEIINNRKIFIIVLSLFFINIFSMSLQLKFYTDKYEEPLSYNNIKNIVETVYNDSDGTKINFRALNGERSSTYIDASKIYFPDMSWDYDENSTNIYLLLDKIKILYNSDDYISNYMKKFNNTNFNLIFSNQGINIYKYYGNIEDL</sequence>
<evidence type="ECO:0008006" key="4">
    <source>
        <dbReference type="Google" id="ProtNLM"/>
    </source>
</evidence>
<dbReference type="RefSeq" id="WP_014933351.1">
    <property type="nucleotide sequence ID" value="NC_018604.1"/>
</dbReference>
<reference evidence="2 3" key="1">
    <citation type="journal article" date="2012" name="BMC Genomics">
        <title>Comparative genomics of Brachyspira pilosicoli strains: genome rearrangements, reductions and correlation of genetic compliment with phenotypic diversity.</title>
        <authorList>
            <person name="Mappley L.J."/>
            <person name="Black M.L."/>
            <person name="Abuoun M."/>
            <person name="Darby A.C."/>
            <person name="Woodward M.J."/>
            <person name="Parkhill J."/>
            <person name="Turner A.K."/>
            <person name="Bellgard M.I."/>
            <person name="La T."/>
            <person name="Phillips N.D."/>
            <person name="La Ragione R.M."/>
            <person name="Hampson D.J."/>
        </authorList>
    </citation>
    <scope>NUCLEOTIDE SEQUENCE [LARGE SCALE GENOMIC DNA]</scope>
    <source>
        <strain evidence="2">WesB</strain>
    </source>
</reference>
<dbReference type="AlphaFoldDB" id="K0JLH6"/>
<feature type="transmembrane region" description="Helical" evidence="1">
    <location>
        <begin position="223"/>
        <end position="242"/>
    </location>
</feature>
<feature type="transmembrane region" description="Helical" evidence="1">
    <location>
        <begin position="120"/>
        <end position="139"/>
    </location>
</feature>
<feature type="transmembrane region" description="Helical" evidence="1">
    <location>
        <begin position="301"/>
        <end position="325"/>
    </location>
</feature>
<feature type="transmembrane region" description="Helical" evidence="1">
    <location>
        <begin position="145"/>
        <end position="166"/>
    </location>
</feature>
<organism evidence="2 3">
    <name type="scientific">Brachyspira pilosicoli WesB</name>
    <dbReference type="NCBI Taxonomy" id="1161918"/>
    <lineage>
        <taxon>Bacteria</taxon>
        <taxon>Pseudomonadati</taxon>
        <taxon>Spirochaetota</taxon>
        <taxon>Spirochaetia</taxon>
        <taxon>Brachyspirales</taxon>
        <taxon>Brachyspiraceae</taxon>
        <taxon>Brachyspira</taxon>
    </lineage>
</organism>
<feature type="transmembrane region" description="Helical" evidence="1">
    <location>
        <begin position="406"/>
        <end position="425"/>
    </location>
</feature>